<feature type="region of interest" description="Disordered" evidence="1">
    <location>
        <begin position="84"/>
        <end position="116"/>
    </location>
</feature>
<feature type="compositionally biased region" description="Polar residues" evidence="1">
    <location>
        <begin position="33"/>
        <end position="55"/>
    </location>
</feature>
<evidence type="ECO:0000313" key="3">
    <source>
        <dbReference type="Proteomes" id="UP001279734"/>
    </source>
</evidence>
<comment type="caution">
    <text evidence="2">The sequence shown here is derived from an EMBL/GenBank/DDBJ whole genome shotgun (WGS) entry which is preliminary data.</text>
</comment>
<accession>A0AAD3S0P6</accession>
<reference evidence="2" key="1">
    <citation type="submission" date="2023-05" db="EMBL/GenBank/DDBJ databases">
        <title>Nepenthes gracilis genome sequencing.</title>
        <authorList>
            <person name="Fukushima K."/>
        </authorList>
    </citation>
    <scope>NUCLEOTIDE SEQUENCE</scope>
    <source>
        <strain evidence="2">SING2019-196</strain>
    </source>
</reference>
<gene>
    <name evidence="2" type="ORF">Nepgr_004008</name>
</gene>
<sequence>MLKPNKSSHEMGRILQPPEQAQDREHHQKHNIHCSNRGSSSKMPSAEYHSSTTTPRVQEMLRQQQLLNLQLQHHYKRLSYKQQSRLLQNPSATEQQRRSEQQQNTGHESAPTPTRYASRFNSATTNETGSIYQATAVQETASQKGYKQKGLLHHRRPFFNNQDLTAAFNNR</sequence>
<dbReference type="AlphaFoldDB" id="A0AAD3S0P6"/>
<name>A0AAD3S0P6_NEPGR</name>
<evidence type="ECO:0000313" key="2">
    <source>
        <dbReference type="EMBL" id="GMH02169.1"/>
    </source>
</evidence>
<organism evidence="2 3">
    <name type="scientific">Nepenthes gracilis</name>
    <name type="common">Slender pitcher plant</name>
    <dbReference type="NCBI Taxonomy" id="150966"/>
    <lineage>
        <taxon>Eukaryota</taxon>
        <taxon>Viridiplantae</taxon>
        <taxon>Streptophyta</taxon>
        <taxon>Embryophyta</taxon>
        <taxon>Tracheophyta</taxon>
        <taxon>Spermatophyta</taxon>
        <taxon>Magnoliopsida</taxon>
        <taxon>eudicotyledons</taxon>
        <taxon>Gunneridae</taxon>
        <taxon>Pentapetalae</taxon>
        <taxon>Caryophyllales</taxon>
        <taxon>Nepenthaceae</taxon>
        <taxon>Nepenthes</taxon>
    </lineage>
</organism>
<feature type="region of interest" description="Disordered" evidence="1">
    <location>
        <begin position="1"/>
        <end position="55"/>
    </location>
</feature>
<proteinExistence type="predicted"/>
<evidence type="ECO:0000256" key="1">
    <source>
        <dbReference type="SAM" id="MobiDB-lite"/>
    </source>
</evidence>
<protein>
    <submittedName>
        <fullName evidence="2">Uncharacterized protein</fullName>
    </submittedName>
</protein>
<keyword evidence="3" id="KW-1185">Reference proteome</keyword>
<dbReference type="EMBL" id="BSYO01000003">
    <property type="protein sequence ID" value="GMH02169.1"/>
    <property type="molecule type" value="Genomic_DNA"/>
</dbReference>
<feature type="compositionally biased region" description="Polar residues" evidence="1">
    <location>
        <begin position="84"/>
        <end position="94"/>
    </location>
</feature>
<dbReference type="Proteomes" id="UP001279734">
    <property type="component" value="Unassembled WGS sequence"/>
</dbReference>